<dbReference type="EMBL" id="GGEC01065926">
    <property type="protein sequence ID" value="MBX46410.1"/>
    <property type="molecule type" value="Transcribed_RNA"/>
</dbReference>
<sequence length="81" mass="9262">MIHNRTGCLSPSPRSSPFLTKDMSETRSRFPLLFPRRSRTDVAKNLVSVSSSLLPAFGTTVDEGYLHLKKYAIAPYDRRYR</sequence>
<evidence type="ECO:0000313" key="2">
    <source>
        <dbReference type="EMBL" id="MBX46410.1"/>
    </source>
</evidence>
<accession>A0A2P2NVD6</accession>
<organism evidence="2">
    <name type="scientific">Rhizophora mucronata</name>
    <name type="common">Asiatic mangrove</name>
    <dbReference type="NCBI Taxonomy" id="61149"/>
    <lineage>
        <taxon>Eukaryota</taxon>
        <taxon>Viridiplantae</taxon>
        <taxon>Streptophyta</taxon>
        <taxon>Embryophyta</taxon>
        <taxon>Tracheophyta</taxon>
        <taxon>Spermatophyta</taxon>
        <taxon>Magnoliopsida</taxon>
        <taxon>eudicotyledons</taxon>
        <taxon>Gunneridae</taxon>
        <taxon>Pentapetalae</taxon>
        <taxon>rosids</taxon>
        <taxon>fabids</taxon>
        <taxon>Malpighiales</taxon>
        <taxon>Rhizophoraceae</taxon>
        <taxon>Rhizophora</taxon>
    </lineage>
</organism>
<reference evidence="2" key="1">
    <citation type="submission" date="2018-02" db="EMBL/GenBank/DDBJ databases">
        <title>Rhizophora mucronata_Transcriptome.</title>
        <authorList>
            <person name="Meera S.P."/>
            <person name="Sreeshan A."/>
            <person name="Augustine A."/>
        </authorList>
    </citation>
    <scope>NUCLEOTIDE SEQUENCE</scope>
    <source>
        <tissue evidence="2">Leaf</tissue>
    </source>
</reference>
<feature type="region of interest" description="Disordered" evidence="1">
    <location>
        <begin position="1"/>
        <end position="21"/>
    </location>
</feature>
<name>A0A2P2NVD6_RHIMU</name>
<feature type="compositionally biased region" description="Polar residues" evidence="1">
    <location>
        <begin position="7"/>
        <end position="18"/>
    </location>
</feature>
<proteinExistence type="predicted"/>
<dbReference type="AlphaFoldDB" id="A0A2P2NVD6"/>
<evidence type="ECO:0000256" key="1">
    <source>
        <dbReference type="SAM" id="MobiDB-lite"/>
    </source>
</evidence>
<protein>
    <submittedName>
        <fullName evidence="2">Uncharacterized protein</fullName>
    </submittedName>
</protein>